<evidence type="ECO:0000313" key="3">
    <source>
        <dbReference type="Proteomes" id="UP001216139"/>
    </source>
</evidence>
<gene>
    <name evidence="2" type="ORF">PQO05_04865</name>
</gene>
<dbReference type="EMBL" id="CP117167">
    <property type="protein sequence ID" value="WCT13261.1"/>
    <property type="molecule type" value="Genomic_DNA"/>
</dbReference>
<evidence type="ECO:0000256" key="1">
    <source>
        <dbReference type="SAM" id="MobiDB-lite"/>
    </source>
</evidence>
<feature type="compositionally biased region" description="Basic and acidic residues" evidence="1">
    <location>
        <begin position="1"/>
        <end position="12"/>
    </location>
</feature>
<feature type="compositionally biased region" description="Basic and acidic residues" evidence="1">
    <location>
        <begin position="34"/>
        <end position="45"/>
    </location>
</feature>
<organism evidence="2 3">
    <name type="scientific">Mucilaginibacter jinjuensis</name>
    <dbReference type="NCBI Taxonomy" id="1176721"/>
    <lineage>
        <taxon>Bacteria</taxon>
        <taxon>Pseudomonadati</taxon>
        <taxon>Bacteroidota</taxon>
        <taxon>Sphingobacteriia</taxon>
        <taxon>Sphingobacteriales</taxon>
        <taxon>Sphingobacteriaceae</taxon>
        <taxon>Mucilaginibacter</taxon>
    </lineage>
</organism>
<dbReference type="RefSeq" id="WP_273631543.1">
    <property type="nucleotide sequence ID" value="NZ_CP117167.1"/>
</dbReference>
<proteinExistence type="predicted"/>
<evidence type="ECO:0000313" key="2">
    <source>
        <dbReference type="EMBL" id="WCT13261.1"/>
    </source>
</evidence>
<sequence length="93" mass="10372">MAEREKVNDFPRKGKPSGNGRESEGLNEAFAGTDPERENEIRSEYIDEATGEPADNVDVKHPNRHLHKGEDIACLKTVANKLNQHDDESSKNS</sequence>
<name>A0ABY7TA21_9SPHI</name>
<accession>A0ABY7TA21</accession>
<keyword evidence="3" id="KW-1185">Reference proteome</keyword>
<reference evidence="2 3" key="1">
    <citation type="submission" date="2023-02" db="EMBL/GenBank/DDBJ databases">
        <title>Genome sequence of Mucilaginibacter jinjuensis strain KACC 16571.</title>
        <authorList>
            <person name="Kim S."/>
            <person name="Heo J."/>
            <person name="Kwon S.-W."/>
        </authorList>
    </citation>
    <scope>NUCLEOTIDE SEQUENCE [LARGE SCALE GENOMIC DNA]</scope>
    <source>
        <strain evidence="2 3">KACC 16571</strain>
    </source>
</reference>
<protein>
    <submittedName>
        <fullName evidence="2">Uncharacterized protein</fullName>
    </submittedName>
</protein>
<dbReference type="Proteomes" id="UP001216139">
    <property type="component" value="Chromosome"/>
</dbReference>
<feature type="region of interest" description="Disordered" evidence="1">
    <location>
        <begin position="1"/>
        <end position="66"/>
    </location>
</feature>